<dbReference type="PANTHER" id="PTHR12143:SF19">
    <property type="entry name" value="PEPTIDE-N(4)-(N-ACETYL-BETA-GLUCOSAMINYL)ASPARAGINE AMIDASE"/>
    <property type="match status" value="1"/>
</dbReference>
<dbReference type="Proteomes" id="UP001165082">
    <property type="component" value="Unassembled WGS sequence"/>
</dbReference>
<name>A0A9W6ZGJ7_9STRA</name>
<proteinExistence type="inferred from homology"/>
<feature type="domain" description="Transglutaminase-like" evidence="4">
    <location>
        <begin position="151"/>
        <end position="206"/>
    </location>
</feature>
<dbReference type="PANTHER" id="PTHR12143">
    <property type="entry name" value="PEPTIDE N-GLYCANASE PNGASE -RELATED"/>
    <property type="match status" value="1"/>
</dbReference>
<keyword evidence="6" id="KW-1185">Reference proteome</keyword>
<protein>
    <recommendedName>
        <fullName evidence="4">Transglutaminase-like domain-containing protein</fullName>
    </recommendedName>
</protein>
<keyword evidence="3" id="KW-0862">Zinc</keyword>
<reference evidence="5" key="1">
    <citation type="submission" date="2022-07" db="EMBL/GenBank/DDBJ databases">
        <title>Genome analysis of Parmales, a sister group of diatoms, reveals the evolutionary specialization of diatoms from phago-mixotrophs to photoautotrophs.</title>
        <authorList>
            <person name="Ban H."/>
            <person name="Sato S."/>
            <person name="Yoshikawa S."/>
            <person name="Kazumasa Y."/>
            <person name="Nakamura Y."/>
            <person name="Ichinomiya M."/>
            <person name="Saitoh K."/>
            <person name="Sato N."/>
            <person name="Blanc-Mathieu R."/>
            <person name="Endo H."/>
            <person name="Kuwata A."/>
            <person name="Ogata H."/>
        </authorList>
    </citation>
    <scope>NUCLEOTIDE SEQUENCE</scope>
</reference>
<dbReference type="InterPro" id="IPR038765">
    <property type="entry name" value="Papain-like_cys_pep_sf"/>
</dbReference>
<evidence type="ECO:0000256" key="1">
    <source>
        <dbReference type="ARBA" id="ARBA00009390"/>
    </source>
</evidence>
<gene>
    <name evidence="5" type="ORF">TrRE_jg391</name>
</gene>
<evidence type="ECO:0000313" key="6">
    <source>
        <dbReference type="Proteomes" id="UP001165082"/>
    </source>
</evidence>
<dbReference type="Pfam" id="PF01841">
    <property type="entry name" value="Transglut_core"/>
    <property type="match status" value="1"/>
</dbReference>
<dbReference type="Gene3D" id="3.10.620.30">
    <property type="match status" value="1"/>
</dbReference>
<dbReference type="InterPro" id="IPR050883">
    <property type="entry name" value="PNGase"/>
</dbReference>
<dbReference type="SMART" id="SM00460">
    <property type="entry name" value="TGc"/>
    <property type="match status" value="1"/>
</dbReference>
<comment type="similarity">
    <text evidence="1">Belongs to the transglutaminase-like superfamily. PNGase family.</text>
</comment>
<dbReference type="InterPro" id="IPR002931">
    <property type="entry name" value="Transglutaminase-like"/>
</dbReference>
<dbReference type="GO" id="GO:0006516">
    <property type="term" value="P:glycoprotein catabolic process"/>
    <property type="evidence" value="ECO:0007669"/>
    <property type="project" value="TreeGrafter"/>
</dbReference>
<accession>A0A9W6ZGJ7</accession>
<dbReference type="GO" id="GO:0005829">
    <property type="term" value="C:cytosol"/>
    <property type="evidence" value="ECO:0007669"/>
    <property type="project" value="TreeGrafter"/>
</dbReference>
<evidence type="ECO:0000256" key="3">
    <source>
        <dbReference type="ARBA" id="ARBA00022833"/>
    </source>
</evidence>
<dbReference type="OrthoDB" id="409136at2759"/>
<dbReference type="AlphaFoldDB" id="A0A9W6ZGJ7"/>
<organism evidence="5 6">
    <name type="scientific">Triparma retinervis</name>
    <dbReference type="NCBI Taxonomy" id="2557542"/>
    <lineage>
        <taxon>Eukaryota</taxon>
        <taxon>Sar</taxon>
        <taxon>Stramenopiles</taxon>
        <taxon>Ochrophyta</taxon>
        <taxon>Bolidophyceae</taxon>
        <taxon>Parmales</taxon>
        <taxon>Triparmaceae</taxon>
        <taxon>Triparma</taxon>
    </lineage>
</organism>
<evidence type="ECO:0000256" key="2">
    <source>
        <dbReference type="ARBA" id="ARBA00022723"/>
    </source>
</evidence>
<dbReference type="GO" id="GO:0046872">
    <property type="term" value="F:metal ion binding"/>
    <property type="evidence" value="ECO:0007669"/>
    <property type="project" value="UniProtKB-KW"/>
</dbReference>
<dbReference type="EMBL" id="BRXZ01003291">
    <property type="protein sequence ID" value="GMH51746.1"/>
    <property type="molecule type" value="Genomic_DNA"/>
</dbReference>
<sequence length="783" mass="87797">MSIELERRISGLSIQILQYEDVSLQEYARSIIPRKLYRCPRKPNEDNNMLSFQAHYLGEEADPMNGQTDDDFVLTLAKWFKYELFSWVNKPKCERCGLGGAPMEAQRTSPPATPLEHTGKASRVEVYKCTRDGCGAVTRFPRFNDPKTLLSPEGRRGRCGEYANAFACILRACGYETRYVLDFTDHVWCEYFSYKQDRWIHVDPCEAKVDGCGIYEKGWGKKLSYIFAASKDEICDISGKYCRTLSTPETKLRRSLCPELILDAIVYEIDRKHKHKANPPSPRLVELQRRKANESDLMESNQGKDWGDLAHINVGRQSGSSQWRLLRGELGLPPAPSLPSSSLYSRTFDAPIFHPSPSSSPLLTVHPKTSLPPNYARTPYYSRSRITLNKTSAALGLPGINITLLHPSTFTILSCRAFDLMWRNAPKPEDEAAAETSLCIPTSTFLSNTPSRFILLFFATTTTSPVEPALLSKIDELYNQHRSSVEIICVSLDTGTIPTSDKDWYAVPSGQEAPVKAKFSNHLADSSSSLIVLDGNARVISSDALDDIGASDDTEEMLAIWSSLVDLDYYDNIDEEFEKEKILYAERVQTLATAALNPPPPPPPSPKAQAAFEHFKKLFEELKLSGLSHNEALARTITETSDVESYERMKEGEPNWFTKPPSRTPLPHPTPPLIRIANAFSPILKLHKEGLPHNEVPKLLDAIEALLRVAAENPSDPHHRRFPASHPEFAALLSVPHACTFLTQGLFFDSYYDSITNDTLFVLPLDLDLSDVLSTIAVLRRQL</sequence>
<comment type="caution">
    <text evidence="5">The sequence shown here is derived from an EMBL/GenBank/DDBJ whole genome shotgun (WGS) entry which is preliminary data.</text>
</comment>
<evidence type="ECO:0000259" key="4">
    <source>
        <dbReference type="SMART" id="SM00460"/>
    </source>
</evidence>
<evidence type="ECO:0000313" key="5">
    <source>
        <dbReference type="EMBL" id="GMH51746.1"/>
    </source>
</evidence>
<keyword evidence="2" id="KW-0479">Metal-binding</keyword>
<dbReference type="SUPFAM" id="SSF54001">
    <property type="entry name" value="Cysteine proteinases"/>
    <property type="match status" value="1"/>
</dbReference>
<dbReference type="GO" id="GO:0000224">
    <property type="term" value="F:peptide-N4-(N-acetyl-beta-glucosaminyl)asparagine amidase activity"/>
    <property type="evidence" value="ECO:0007669"/>
    <property type="project" value="TreeGrafter"/>
</dbReference>
<dbReference type="GO" id="GO:0005634">
    <property type="term" value="C:nucleus"/>
    <property type="evidence" value="ECO:0007669"/>
    <property type="project" value="TreeGrafter"/>
</dbReference>
<dbReference type="Gene3D" id="2.20.25.10">
    <property type="match status" value="1"/>
</dbReference>